<keyword evidence="2" id="KW-1185">Reference proteome</keyword>
<proteinExistence type="predicted"/>
<dbReference type="EMBL" id="MK552327">
    <property type="protein sequence ID" value="QBJ02864.1"/>
    <property type="molecule type" value="Genomic_DNA"/>
</dbReference>
<sequence length="140" mass="16468">MNPYICDMLDTLIRKRREEFWWLAGPTTPLPDEHIVSQPHGRFYESSSPLATERRELLLSNNKESNLLKFVWDDVVILYIGSLTDEEQIVFHWIRGDAVDEEEPLSRESLIRRDPSFSCWRGISRDDQGIRKEISGFEND</sequence>
<organism evidence="1 2">
    <name type="scientific">Pseudomonas phage Psa21</name>
    <dbReference type="NCBI Taxonomy" id="2530023"/>
    <lineage>
        <taxon>Viruses</taxon>
        <taxon>Duplodnaviria</taxon>
        <taxon>Heunggongvirae</taxon>
        <taxon>Uroviricota</taxon>
        <taxon>Caudoviricetes</taxon>
        <taxon>Chimalliviridae</taxon>
        <taxon>Tepukevirus</taxon>
        <taxon>Tepukevirus Psa21</taxon>
    </lineage>
</organism>
<protein>
    <submittedName>
        <fullName evidence="1">Uncharacterized protein</fullName>
    </submittedName>
</protein>
<gene>
    <name evidence="1" type="ORF">PSA21_338</name>
</gene>
<evidence type="ECO:0000313" key="1">
    <source>
        <dbReference type="EMBL" id="QBJ02864.1"/>
    </source>
</evidence>
<accession>A0A481W6B9</accession>
<reference evidence="1 2" key="1">
    <citation type="submission" date="2019-02" db="EMBL/GenBank/DDBJ databases">
        <authorList>
            <person name="Frampton R.A."/>
            <person name="Wojtus J.K."/>
            <person name="Fineran P.C."/>
            <person name="Hendrickson H.L."/>
        </authorList>
    </citation>
    <scope>NUCLEOTIDE SEQUENCE [LARGE SCALE GENOMIC DNA]</scope>
</reference>
<dbReference type="Proteomes" id="UP000294134">
    <property type="component" value="Segment"/>
</dbReference>
<evidence type="ECO:0000313" key="2">
    <source>
        <dbReference type="Proteomes" id="UP000294134"/>
    </source>
</evidence>
<name>A0A481W6B9_9CAUD</name>